<dbReference type="InterPro" id="IPR043128">
    <property type="entry name" value="Rev_trsase/Diguanyl_cyclase"/>
</dbReference>
<protein>
    <submittedName>
        <fullName evidence="5">Diguanylate cyclase (GGDEF)-like protein</fullName>
    </submittedName>
</protein>
<dbReference type="SUPFAM" id="SSF141868">
    <property type="entry name" value="EAL domain-like"/>
    <property type="match status" value="1"/>
</dbReference>
<reference evidence="5 6" key="1">
    <citation type="submission" date="2020-08" db="EMBL/GenBank/DDBJ databases">
        <title>Genomic Encyclopedia of Type Strains, Phase IV (KMG-IV): sequencing the most valuable type-strain genomes for metagenomic binning, comparative biology and taxonomic classification.</title>
        <authorList>
            <person name="Goeker M."/>
        </authorList>
    </citation>
    <scope>NUCLEOTIDE SEQUENCE [LARGE SCALE GENOMIC DNA]</scope>
    <source>
        <strain evidence="5 6">DSM 27165</strain>
    </source>
</reference>
<dbReference type="FunFam" id="3.20.20.450:FF:000001">
    <property type="entry name" value="Cyclic di-GMP phosphodiesterase yahA"/>
    <property type="match status" value="1"/>
</dbReference>
<dbReference type="Pfam" id="PF11849">
    <property type="entry name" value="DUF3369"/>
    <property type="match status" value="1"/>
</dbReference>
<dbReference type="SUPFAM" id="SSF55073">
    <property type="entry name" value="Nucleotide cyclase"/>
    <property type="match status" value="1"/>
</dbReference>
<dbReference type="NCBIfam" id="TIGR00254">
    <property type="entry name" value="GGDEF"/>
    <property type="match status" value="1"/>
</dbReference>
<feature type="modified residue" description="4-aspartylphosphate" evidence="1">
    <location>
        <position position="83"/>
    </location>
</feature>
<dbReference type="SMART" id="SM00052">
    <property type="entry name" value="EAL"/>
    <property type="match status" value="1"/>
</dbReference>
<gene>
    <name evidence="5" type="ORF">HNQ59_001496</name>
</gene>
<evidence type="ECO:0000259" key="2">
    <source>
        <dbReference type="PROSITE" id="PS50110"/>
    </source>
</evidence>
<dbReference type="PROSITE" id="PS50887">
    <property type="entry name" value="GGDEF"/>
    <property type="match status" value="1"/>
</dbReference>
<dbReference type="Pfam" id="PF00563">
    <property type="entry name" value="EAL"/>
    <property type="match status" value="1"/>
</dbReference>
<dbReference type="InterPro" id="IPR050706">
    <property type="entry name" value="Cyclic-di-GMP_PDE-like"/>
</dbReference>
<dbReference type="AlphaFoldDB" id="A0A840MSL8"/>
<keyword evidence="6" id="KW-1185">Reference proteome</keyword>
<dbReference type="PROSITE" id="PS50883">
    <property type="entry name" value="EAL"/>
    <property type="match status" value="1"/>
</dbReference>
<dbReference type="InterPro" id="IPR001633">
    <property type="entry name" value="EAL_dom"/>
</dbReference>
<dbReference type="InterPro" id="IPR029787">
    <property type="entry name" value="Nucleotide_cyclase"/>
</dbReference>
<dbReference type="PANTHER" id="PTHR33121:SF71">
    <property type="entry name" value="OXYGEN SENSOR PROTEIN DOSP"/>
    <property type="match status" value="1"/>
</dbReference>
<dbReference type="InterPro" id="IPR011006">
    <property type="entry name" value="CheY-like_superfamily"/>
</dbReference>
<organism evidence="5 6">
    <name type="scientific">Chitinivorax tropicus</name>
    <dbReference type="NCBI Taxonomy" id="714531"/>
    <lineage>
        <taxon>Bacteria</taxon>
        <taxon>Pseudomonadati</taxon>
        <taxon>Pseudomonadota</taxon>
        <taxon>Betaproteobacteria</taxon>
        <taxon>Chitinivorax</taxon>
    </lineage>
</organism>
<comment type="caution">
    <text evidence="5">The sequence shown here is derived from an EMBL/GenBank/DDBJ whole genome shotgun (WGS) entry which is preliminary data.</text>
</comment>
<evidence type="ECO:0000259" key="4">
    <source>
        <dbReference type="PROSITE" id="PS50887"/>
    </source>
</evidence>
<evidence type="ECO:0000256" key="1">
    <source>
        <dbReference type="PROSITE-ProRule" id="PRU00169"/>
    </source>
</evidence>
<dbReference type="CDD" id="cd01949">
    <property type="entry name" value="GGDEF"/>
    <property type="match status" value="1"/>
</dbReference>
<dbReference type="PROSITE" id="PS50110">
    <property type="entry name" value="RESPONSE_REGULATORY"/>
    <property type="match status" value="1"/>
</dbReference>
<dbReference type="RefSeq" id="WP_184037115.1">
    <property type="nucleotide sequence ID" value="NZ_JACHHY010000007.1"/>
</dbReference>
<dbReference type="PANTHER" id="PTHR33121">
    <property type="entry name" value="CYCLIC DI-GMP PHOSPHODIESTERASE PDEF"/>
    <property type="match status" value="1"/>
</dbReference>
<dbReference type="InterPro" id="IPR000160">
    <property type="entry name" value="GGDEF_dom"/>
</dbReference>
<dbReference type="InterPro" id="IPR021800">
    <property type="entry name" value="DUF3369"/>
</dbReference>
<feature type="domain" description="Response regulatory" evidence="2">
    <location>
        <begin position="28"/>
        <end position="152"/>
    </location>
</feature>
<dbReference type="CDD" id="cd01948">
    <property type="entry name" value="EAL"/>
    <property type="match status" value="1"/>
</dbReference>
<sequence>MSQDDELLHFVDELDVQVEVADRKNAWQVLIVDDDKEVHHVTTFALRDAIIQNRPLNFLHAYSAGEAEQILIKHQNIAVILLDVVMEKENAGLDLVKIIRDKLGQHDVRIVLRTGQPGYAPELSAIRDYDINDYKTKSELTLTRLLTTMTTALRSYEQLKTIAAGQRGLDRIVHAAPDLFARRTMDSFTEGVINQLSALLEETPEGLVCVQQHSEGETIVNATGPQSRWIGQPLDTLPQADIRDLIARCLHTQAHVHDQYAIALYFCSRAGDRMVVYLPVHRQLAQIDLKLLEVFCTNIAVGFESVELFQQLHDFAFSDILCKIPNRAGLLQIIDDHRQSGHCEGYLIALVDIDHFSEINDALGHENGDRLLKAISHRLRSALGANCKLARINADTFGIYGPESDIRPDALLTLFSPPFEVSNYDLRVGGTIGLVRLDVIDGNGLVALKCASIALNRAKNDQRGQYCYYTTEMEQDTRQRLTLLHDLRAAIDARKLKLFYQPQISLHDGRPVGAEALIRWPVDTGAFIPPDQFIGLAEYSGMIIELGDWVMRVACEQAQQWTELGFPWMRIAVNVSVVQFRNPDFVASVDRVLKETRIEPARLELEITESVAMQGAANVEPILQQLKALGVTLAIDDFGTGFSSLSYLQRLPVDRLKIDRAFVRDMGTQSERSSIADMIVRLGHELGLTVIAEGVESPQHVNALKQIGCEEAQGFYYSRPLPANDFLAWLAPFKM</sequence>
<dbReference type="GO" id="GO:0000160">
    <property type="term" value="P:phosphorelay signal transduction system"/>
    <property type="evidence" value="ECO:0007669"/>
    <property type="project" value="InterPro"/>
</dbReference>
<feature type="domain" description="EAL" evidence="3">
    <location>
        <begin position="480"/>
        <end position="734"/>
    </location>
</feature>
<dbReference type="Pfam" id="PF00990">
    <property type="entry name" value="GGDEF"/>
    <property type="match status" value="1"/>
</dbReference>
<dbReference type="SUPFAM" id="SSF52172">
    <property type="entry name" value="CheY-like"/>
    <property type="match status" value="1"/>
</dbReference>
<proteinExistence type="predicted"/>
<evidence type="ECO:0000259" key="3">
    <source>
        <dbReference type="PROSITE" id="PS50883"/>
    </source>
</evidence>
<feature type="domain" description="GGDEF" evidence="4">
    <location>
        <begin position="344"/>
        <end position="471"/>
    </location>
</feature>
<dbReference type="EMBL" id="JACHHY010000007">
    <property type="protein sequence ID" value="MBB5018211.1"/>
    <property type="molecule type" value="Genomic_DNA"/>
</dbReference>
<dbReference type="GO" id="GO:0071111">
    <property type="term" value="F:cyclic-guanylate-specific phosphodiesterase activity"/>
    <property type="evidence" value="ECO:0007669"/>
    <property type="project" value="InterPro"/>
</dbReference>
<dbReference type="Gene3D" id="3.40.50.2300">
    <property type="match status" value="1"/>
</dbReference>
<dbReference type="Proteomes" id="UP000575898">
    <property type="component" value="Unassembled WGS sequence"/>
</dbReference>
<dbReference type="Gene3D" id="3.20.20.450">
    <property type="entry name" value="EAL domain"/>
    <property type="match status" value="1"/>
</dbReference>
<dbReference type="CDD" id="cd00156">
    <property type="entry name" value="REC"/>
    <property type="match status" value="1"/>
</dbReference>
<evidence type="ECO:0000313" key="5">
    <source>
        <dbReference type="EMBL" id="MBB5018211.1"/>
    </source>
</evidence>
<dbReference type="SMART" id="SM00267">
    <property type="entry name" value="GGDEF"/>
    <property type="match status" value="1"/>
</dbReference>
<dbReference type="Gene3D" id="3.30.70.270">
    <property type="match status" value="1"/>
</dbReference>
<evidence type="ECO:0000313" key="6">
    <source>
        <dbReference type="Proteomes" id="UP000575898"/>
    </source>
</evidence>
<accession>A0A840MSL8</accession>
<keyword evidence="1" id="KW-0597">Phosphoprotein</keyword>
<dbReference type="InterPro" id="IPR001789">
    <property type="entry name" value="Sig_transdc_resp-reg_receiver"/>
</dbReference>
<dbReference type="InterPro" id="IPR035919">
    <property type="entry name" value="EAL_sf"/>
</dbReference>
<name>A0A840MSL8_9PROT</name>